<comment type="catalytic activity">
    <reaction evidence="1 9">
        <text>S-ubiquitinyl-[E2 ubiquitin-conjugating enzyme]-L-cysteine + [acceptor protein]-L-lysine = [E2 ubiquitin-conjugating enzyme]-L-cysteine + N(6)-ubiquitinyl-[acceptor protein]-L-lysine.</text>
        <dbReference type="EC" id="2.3.2.27"/>
    </reaction>
</comment>
<evidence type="ECO:0000313" key="12">
    <source>
        <dbReference type="Proteomes" id="UP000886611"/>
    </source>
</evidence>
<feature type="non-terminal residue" evidence="11">
    <location>
        <position position="313"/>
    </location>
</feature>
<dbReference type="InterPro" id="IPR017907">
    <property type="entry name" value="Znf_RING_CS"/>
</dbReference>
<dbReference type="GO" id="GO:0005737">
    <property type="term" value="C:cytoplasm"/>
    <property type="evidence" value="ECO:0007669"/>
    <property type="project" value="UniProtKB-SubCell"/>
</dbReference>
<dbReference type="GO" id="GO:0016874">
    <property type="term" value="F:ligase activity"/>
    <property type="evidence" value="ECO:0007669"/>
    <property type="project" value="UniProtKB-KW"/>
</dbReference>
<dbReference type="Pfam" id="PF13639">
    <property type="entry name" value="zf-RING_2"/>
    <property type="match status" value="1"/>
</dbReference>
<feature type="domain" description="RING-type" evidence="10">
    <location>
        <begin position="131"/>
        <end position="171"/>
    </location>
</feature>
<dbReference type="PANTHER" id="PTHR12622">
    <property type="entry name" value="DELTEX-RELATED"/>
    <property type="match status" value="1"/>
</dbReference>
<comment type="caution">
    <text evidence="11">The sequence shown here is derived from an EMBL/GenBank/DDBJ whole genome shotgun (WGS) entry which is preliminary data.</text>
</comment>
<comment type="pathway">
    <text evidence="2 9">Protein modification; protein ubiquitination.</text>
</comment>
<proteinExistence type="inferred from homology"/>
<gene>
    <name evidence="11" type="primary">Dtx3l_1</name>
    <name evidence="11" type="ORF">GTO96_0020419</name>
</gene>
<evidence type="ECO:0000256" key="4">
    <source>
        <dbReference type="ARBA" id="ARBA00022679"/>
    </source>
</evidence>
<dbReference type="InterPro" id="IPR039399">
    <property type="entry name" value="Deltex_C_sf"/>
</dbReference>
<keyword evidence="7 9" id="KW-0862">Zinc</keyword>
<protein>
    <recommendedName>
        <fullName evidence="9">E3 ubiquitin-protein ligase</fullName>
        <ecNumber evidence="9">2.3.2.27</ecNumber>
    </recommendedName>
</protein>
<dbReference type="PROSITE" id="PS50089">
    <property type="entry name" value="ZF_RING_2"/>
    <property type="match status" value="1"/>
</dbReference>
<dbReference type="EMBL" id="JAATIS010001241">
    <property type="protein sequence ID" value="KAG2466547.1"/>
    <property type="molecule type" value="Genomic_DNA"/>
</dbReference>
<comment type="similarity">
    <text evidence="3 9">Belongs to the Deltex family.</text>
</comment>
<comment type="subcellular location">
    <subcellularLocation>
        <location evidence="9">Cytoplasm</location>
    </subcellularLocation>
</comment>
<evidence type="ECO:0000256" key="8">
    <source>
        <dbReference type="PROSITE-ProRule" id="PRU00175"/>
    </source>
</evidence>
<evidence type="ECO:0000256" key="2">
    <source>
        <dbReference type="ARBA" id="ARBA00004906"/>
    </source>
</evidence>
<evidence type="ECO:0000256" key="7">
    <source>
        <dbReference type="ARBA" id="ARBA00022833"/>
    </source>
</evidence>
<dbReference type="InterPro" id="IPR039396">
    <property type="entry name" value="Deltex_C"/>
</dbReference>
<evidence type="ECO:0000256" key="3">
    <source>
        <dbReference type="ARBA" id="ARBA00009413"/>
    </source>
</evidence>
<evidence type="ECO:0000256" key="6">
    <source>
        <dbReference type="ARBA" id="ARBA00022771"/>
    </source>
</evidence>
<accession>A0A8X7XI43</accession>
<dbReference type="GO" id="GO:0016567">
    <property type="term" value="P:protein ubiquitination"/>
    <property type="evidence" value="ECO:0007669"/>
    <property type="project" value="UniProtKB-UniRule"/>
</dbReference>
<dbReference type="GO" id="GO:0061630">
    <property type="term" value="F:ubiquitin protein ligase activity"/>
    <property type="evidence" value="ECO:0007669"/>
    <property type="project" value="UniProtKB-UniRule"/>
</dbReference>
<dbReference type="GO" id="GO:0007219">
    <property type="term" value="P:Notch signaling pathway"/>
    <property type="evidence" value="ECO:0007669"/>
    <property type="project" value="InterPro"/>
</dbReference>
<keyword evidence="6 8" id="KW-0863">Zinc-finger</keyword>
<keyword evidence="11" id="KW-0436">Ligase</keyword>
<dbReference type="Gene3D" id="3.30.390.130">
    <property type="match status" value="1"/>
</dbReference>
<evidence type="ECO:0000313" key="11">
    <source>
        <dbReference type="EMBL" id="KAG2466547.1"/>
    </source>
</evidence>
<dbReference type="GO" id="GO:0008270">
    <property type="term" value="F:zinc ion binding"/>
    <property type="evidence" value="ECO:0007669"/>
    <property type="project" value="UniProtKB-KW"/>
</dbReference>
<evidence type="ECO:0000259" key="10">
    <source>
        <dbReference type="PROSITE" id="PS50089"/>
    </source>
</evidence>
<dbReference type="Pfam" id="PF18102">
    <property type="entry name" value="DTC"/>
    <property type="match status" value="1"/>
</dbReference>
<dbReference type="Gene3D" id="3.30.40.10">
    <property type="entry name" value="Zinc/RING finger domain, C3HC4 (zinc finger)"/>
    <property type="match status" value="1"/>
</dbReference>
<dbReference type="InterPro" id="IPR001841">
    <property type="entry name" value="Znf_RING"/>
</dbReference>
<organism evidence="11 12">
    <name type="scientific">Polypterus senegalus</name>
    <name type="common">Senegal bichir</name>
    <dbReference type="NCBI Taxonomy" id="55291"/>
    <lineage>
        <taxon>Eukaryota</taxon>
        <taxon>Metazoa</taxon>
        <taxon>Chordata</taxon>
        <taxon>Craniata</taxon>
        <taxon>Vertebrata</taxon>
        <taxon>Euteleostomi</taxon>
        <taxon>Actinopterygii</taxon>
        <taxon>Polypteriformes</taxon>
        <taxon>Polypteridae</taxon>
        <taxon>Polypterus</taxon>
    </lineage>
</organism>
<name>A0A8X7XI43_POLSE</name>
<keyword evidence="12" id="KW-1185">Reference proteome</keyword>
<dbReference type="Proteomes" id="UP000886611">
    <property type="component" value="Unassembled WGS sequence"/>
</dbReference>
<reference evidence="11 12" key="1">
    <citation type="journal article" date="2021" name="Cell">
        <title>Tracing the genetic footprints of vertebrate landing in non-teleost ray-finned fishes.</title>
        <authorList>
            <person name="Bi X."/>
            <person name="Wang K."/>
            <person name="Yang L."/>
            <person name="Pan H."/>
            <person name="Jiang H."/>
            <person name="Wei Q."/>
            <person name="Fang M."/>
            <person name="Yu H."/>
            <person name="Zhu C."/>
            <person name="Cai Y."/>
            <person name="He Y."/>
            <person name="Gan X."/>
            <person name="Zeng H."/>
            <person name="Yu D."/>
            <person name="Zhu Y."/>
            <person name="Jiang H."/>
            <person name="Qiu Q."/>
            <person name="Yang H."/>
            <person name="Zhang Y.E."/>
            <person name="Wang W."/>
            <person name="Zhu M."/>
            <person name="He S."/>
            <person name="Zhang G."/>
        </authorList>
    </citation>
    <scope>NUCLEOTIDE SEQUENCE [LARGE SCALE GENOMIC DNA]</scope>
    <source>
        <strain evidence="11">Bchr_013</strain>
    </source>
</reference>
<dbReference type="InterPro" id="IPR039398">
    <property type="entry name" value="Deltex_fam"/>
</dbReference>
<dbReference type="AlphaFoldDB" id="A0A8X7XI43"/>
<sequence length="313" mass="35605">MFQCSGKGTDCTDAKERFVTFYQTIATNLKFKIIGTDSHNDFQSENLIKKFPKVMVNKQKDSVLLMGSFLDLRLMEEALLKKKMIRPSRPRRVPVEMSYKAESLSEQSTTKDFTVTLTGKPDQQKIKKEKCPICLDEIQETEQETLPQCQHIFCKTCLKQAFSVKPACPVCGLVYGEMKGTQPKNGTMTFNIMKTGLPGYEEYGTIMIYYKILSGTQEEEHPSPGQYYEGVSRTAYLPDSPEGRKVLKLLQRAFDQRLIFTVGVSSTTGRRNVVTWNDIHHKTSRYGGATNYGYPDPGYLTRVQEELKAKGIY</sequence>
<evidence type="ECO:0000256" key="1">
    <source>
        <dbReference type="ARBA" id="ARBA00000900"/>
    </source>
</evidence>
<dbReference type="SUPFAM" id="SSF57850">
    <property type="entry name" value="RING/U-box"/>
    <property type="match status" value="1"/>
</dbReference>
<keyword evidence="5 9" id="KW-0479">Metal-binding</keyword>
<dbReference type="PROSITE" id="PS00518">
    <property type="entry name" value="ZF_RING_1"/>
    <property type="match status" value="1"/>
</dbReference>
<dbReference type="CDD" id="cd09633">
    <property type="entry name" value="Deltex_C"/>
    <property type="match status" value="1"/>
</dbReference>
<dbReference type="EC" id="2.3.2.27" evidence="9"/>
<dbReference type="SMART" id="SM00184">
    <property type="entry name" value="RING"/>
    <property type="match status" value="1"/>
</dbReference>
<feature type="non-terminal residue" evidence="11">
    <location>
        <position position="1"/>
    </location>
</feature>
<dbReference type="FunFam" id="3.30.390.130:FF:000001">
    <property type="entry name" value="Probable E3 ubiquitin-protein ligase DTX3"/>
    <property type="match status" value="1"/>
</dbReference>
<evidence type="ECO:0000256" key="5">
    <source>
        <dbReference type="ARBA" id="ARBA00022723"/>
    </source>
</evidence>
<evidence type="ECO:0000256" key="9">
    <source>
        <dbReference type="RuleBase" id="RU367105"/>
    </source>
</evidence>
<keyword evidence="9" id="KW-0963">Cytoplasm</keyword>
<keyword evidence="4 9" id="KW-0808">Transferase</keyword>
<dbReference type="InterPro" id="IPR013083">
    <property type="entry name" value="Znf_RING/FYVE/PHD"/>
</dbReference>